<evidence type="ECO:0000313" key="1">
    <source>
        <dbReference type="EMBL" id="KAG9461925.1"/>
    </source>
</evidence>
<protein>
    <submittedName>
        <fullName evidence="1">Uncharacterized protein</fullName>
    </submittedName>
</protein>
<evidence type="ECO:0000313" key="2">
    <source>
        <dbReference type="Proteomes" id="UP000770717"/>
    </source>
</evidence>
<sequence>MRIFPVQEGPLLSETRSLATKGLKIVCLESFFYFGAWRRSSLCCCACSFRMRSHRGIFHVNSAYGKLLLLPLEGVRAHSHGVYTLRTGGVLNGGGQTCGFMSVTIIAACYGQITH</sequence>
<accession>A0A8J6BEZ0</accession>
<dbReference type="Proteomes" id="UP000770717">
    <property type="component" value="Unassembled WGS sequence"/>
</dbReference>
<reference evidence="1" key="1">
    <citation type="thesis" date="2020" institute="ProQuest LLC" country="789 East Eisenhower Parkway, Ann Arbor, MI, USA">
        <title>Comparative Genomics and Chromosome Evolution.</title>
        <authorList>
            <person name="Mudd A.B."/>
        </authorList>
    </citation>
    <scope>NUCLEOTIDE SEQUENCE</scope>
    <source>
        <strain evidence="1">HN-11 Male</strain>
        <tissue evidence="1">Kidney and liver</tissue>
    </source>
</reference>
<name>A0A8J6BEZ0_ELECQ</name>
<proteinExistence type="predicted"/>
<dbReference type="EMBL" id="WNTK01015177">
    <property type="protein sequence ID" value="KAG9461925.1"/>
    <property type="molecule type" value="Genomic_DNA"/>
</dbReference>
<keyword evidence="2" id="KW-1185">Reference proteome</keyword>
<dbReference type="AlphaFoldDB" id="A0A8J6BEZ0"/>
<gene>
    <name evidence="1" type="ORF">GDO78_015384</name>
</gene>
<organism evidence="1 2">
    <name type="scientific">Eleutherodactylus coqui</name>
    <name type="common">Puerto Rican coqui</name>
    <dbReference type="NCBI Taxonomy" id="57060"/>
    <lineage>
        <taxon>Eukaryota</taxon>
        <taxon>Metazoa</taxon>
        <taxon>Chordata</taxon>
        <taxon>Craniata</taxon>
        <taxon>Vertebrata</taxon>
        <taxon>Euteleostomi</taxon>
        <taxon>Amphibia</taxon>
        <taxon>Batrachia</taxon>
        <taxon>Anura</taxon>
        <taxon>Neobatrachia</taxon>
        <taxon>Hyloidea</taxon>
        <taxon>Eleutherodactylidae</taxon>
        <taxon>Eleutherodactylinae</taxon>
        <taxon>Eleutherodactylus</taxon>
        <taxon>Eleutherodactylus</taxon>
    </lineage>
</organism>
<comment type="caution">
    <text evidence="1">The sequence shown here is derived from an EMBL/GenBank/DDBJ whole genome shotgun (WGS) entry which is preliminary data.</text>
</comment>